<sequence>MDAPEQESYSKATRNVPFFMKEFLNWTPREHDQMQVLDALKEGARRIVICKGRRWGGTDLTTAIGLTLSAQNPGFRTAVFGPGWDEVDIWFGEHLYPHLERSRIQGSIVEELKRSIKFSNGSKIIGKICSPTSHGKRGRGFDLLIFTEAAFIMDSEMHIVRLGKLDHPNAIEIQESSPNGLNHFNTSFNDTDFVSFKFPSSLNPKVSKKELAIERGKMTKLEAAQELDAEFIDDSTSPFPQILIDEAVKSSKIDSWWTQREQLGYYIAGLDLGRKRDKSVLFIWKVEKDGNLQGVLIKQHDYNPDDPRFWSKVIDSTEYLCKDFKVQILNVDCTGLGDKVVLDMKTQFADNKIDTRVNGFNFTYASKNKWEGLMNQLSLKFERYKLHFPFHLEFIKQLKSIRFNSEKMLFEAIGKSPDHVMAAALGALNVPVISTISYSKANVAEESPIKEDNKTVVSYGGIT</sequence>
<evidence type="ECO:0008006" key="2">
    <source>
        <dbReference type="Google" id="ProtNLM"/>
    </source>
</evidence>
<evidence type="ECO:0000313" key="1">
    <source>
        <dbReference type="EMBL" id="KKM16163.1"/>
    </source>
</evidence>
<gene>
    <name evidence="1" type="ORF">LCGC14_1688580</name>
</gene>
<dbReference type="Gene3D" id="3.40.50.300">
    <property type="entry name" value="P-loop containing nucleotide triphosphate hydrolases"/>
    <property type="match status" value="1"/>
</dbReference>
<accession>A0A0F9K242</accession>
<dbReference type="EMBL" id="LAZR01014735">
    <property type="protein sequence ID" value="KKM16163.1"/>
    <property type="molecule type" value="Genomic_DNA"/>
</dbReference>
<organism evidence="1">
    <name type="scientific">marine sediment metagenome</name>
    <dbReference type="NCBI Taxonomy" id="412755"/>
    <lineage>
        <taxon>unclassified sequences</taxon>
        <taxon>metagenomes</taxon>
        <taxon>ecological metagenomes</taxon>
    </lineage>
</organism>
<reference evidence="1" key="1">
    <citation type="journal article" date="2015" name="Nature">
        <title>Complex archaea that bridge the gap between prokaryotes and eukaryotes.</title>
        <authorList>
            <person name="Spang A."/>
            <person name="Saw J.H."/>
            <person name="Jorgensen S.L."/>
            <person name="Zaremba-Niedzwiedzka K."/>
            <person name="Martijn J."/>
            <person name="Lind A.E."/>
            <person name="van Eijk R."/>
            <person name="Schleper C."/>
            <person name="Guy L."/>
            <person name="Ettema T.J."/>
        </authorList>
    </citation>
    <scope>NUCLEOTIDE SEQUENCE</scope>
</reference>
<dbReference type="AlphaFoldDB" id="A0A0F9K242"/>
<dbReference type="InterPro" id="IPR027417">
    <property type="entry name" value="P-loop_NTPase"/>
</dbReference>
<comment type="caution">
    <text evidence="1">The sequence shown here is derived from an EMBL/GenBank/DDBJ whole genome shotgun (WGS) entry which is preliminary data.</text>
</comment>
<protein>
    <recommendedName>
        <fullName evidence="2">Terminase large subunit gp17-like C-terminal domain-containing protein</fullName>
    </recommendedName>
</protein>
<dbReference type="Gene3D" id="3.30.420.240">
    <property type="match status" value="1"/>
</dbReference>
<proteinExistence type="predicted"/>
<name>A0A0F9K242_9ZZZZ</name>